<keyword evidence="1" id="KW-0472">Membrane</keyword>
<protein>
    <submittedName>
        <fullName evidence="2">Uncharacterized protein</fullName>
    </submittedName>
</protein>
<feature type="transmembrane region" description="Helical" evidence="1">
    <location>
        <begin position="220"/>
        <end position="239"/>
    </location>
</feature>
<dbReference type="AlphaFoldDB" id="A0A2N9FY55"/>
<keyword evidence="1" id="KW-0812">Transmembrane</keyword>
<gene>
    <name evidence="2" type="ORF">FSB_LOCUS19957</name>
</gene>
<reference evidence="2" key="1">
    <citation type="submission" date="2018-02" db="EMBL/GenBank/DDBJ databases">
        <authorList>
            <person name="Cohen D.B."/>
            <person name="Kent A.D."/>
        </authorList>
    </citation>
    <scope>NUCLEOTIDE SEQUENCE</scope>
</reference>
<accession>A0A2N9FY55</accession>
<name>A0A2N9FY55_FAGSY</name>
<evidence type="ECO:0000313" key="2">
    <source>
        <dbReference type="EMBL" id="SPC92075.1"/>
    </source>
</evidence>
<feature type="transmembrane region" description="Helical" evidence="1">
    <location>
        <begin position="183"/>
        <end position="200"/>
    </location>
</feature>
<organism evidence="2">
    <name type="scientific">Fagus sylvatica</name>
    <name type="common">Beechnut</name>
    <dbReference type="NCBI Taxonomy" id="28930"/>
    <lineage>
        <taxon>Eukaryota</taxon>
        <taxon>Viridiplantae</taxon>
        <taxon>Streptophyta</taxon>
        <taxon>Embryophyta</taxon>
        <taxon>Tracheophyta</taxon>
        <taxon>Spermatophyta</taxon>
        <taxon>Magnoliopsida</taxon>
        <taxon>eudicotyledons</taxon>
        <taxon>Gunneridae</taxon>
        <taxon>Pentapetalae</taxon>
        <taxon>rosids</taxon>
        <taxon>fabids</taxon>
        <taxon>Fagales</taxon>
        <taxon>Fagaceae</taxon>
        <taxon>Fagus</taxon>
    </lineage>
</organism>
<dbReference type="EMBL" id="OIVN01001278">
    <property type="protein sequence ID" value="SPC92075.1"/>
    <property type="molecule type" value="Genomic_DNA"/>
</dbReference>
<keyword evidence="1" id="KW-1133">Transmembrane helix</keyword>
<sequence>MSQFHEMQRDRNLSVVVVTDWDHESVWFLIKVTVEPLGMVKFVIGVTIKPLKMTWLLIEATIEVRGGGAARDRCRKCCGSIDPLLDLISSHGSGLGLDLGMGRNAQMVQRHGERVLGWVGVGLAALSYATDSSPIHSGALDGNQEVHGGVQKPHPSCNLCLGGTLDEMLDDIESIVTLKCKRVLKPIVVISFLHTIAKLLVLQSFDKYIFLFPQGFNLSILRGLWLFLYNFKFILFWWFRITNSLLVPVSTYWCHGFAGSLVMDKQQEDGG</sequence>
<evidence type="ECO:0000256" key="1">
    <source>
        <dbReference type="SAM" id="Phobius"/>
    </source>
</evidence>
<proteinExistence type="predicted"/>